<proteinExistence type="predicted"/>
<dbReference type="EMBL" id="JAUSUD010000009">
    <property type="protein sequence ID" value="MDQ0231083.1"/>
    <property type="molecule type" value="Genomic_DNA"/>
</dbReference>
<comment type="caution">
    <text evidence="2">The sequence shown here is derived from an EMBL/GenBank/DDBJ whole genome shotgun (WGS) entry which is preliminary data.</text>
</comment>
<reference evidence="2 3" key="1">
    <citation type="submission" date="2023-07" db="EMBL/GenBank/DDBJ databases">
        <title>Genomic Encyclopedia of Type Strains, Phase IV (KMG-IV): sequencing the most valuable type-strain genomes for metagenomic binning, comparative biology and taxonomic classification.</title>
        <authorList>
            <person name="Goeker M."/>
        </authorList>
    </citation>
    <scope>NUCLEOTIDE SEQUENCE [LARGE SCALE GENOMIC DNA]</scope>
    <source>
        <strain evidence="2 3">DSM 29005</strain>
    </source>
</reference>
<feature type="compositionally biased region" description="Basic and acidic residues" evidence="1">
    <location>
        <begin position="33"/>
        <end position="49"/>
    </location>
</feature>
<dbReference type="Proteomes" id="UP001234495">
    <property type="component" value="Unassembled WGS sequence"/>
</dbReference>
<name>A0ABT9ZFP1_9BACI</name>
<evidence type="ECO:0000313" key="3">
    <source>
        <dbReference type="Proteomes" id="UP001234495"/>
    </source>
</evidence>
<protein>
    <submittedName>
        <fullName evidence="2">Uncharacterized protein</fullName>
    </submittedName>
</protein>
<evidence type="ECO:0000313" key="2">
    <source>
        <dbReference type="EMBL" id="MDQ0231083.1"/>
    </source>
</evidence>
<organism evidence="2 3">
    <name type="scientific">Metabacillus malikii</name>
    <dbReference type="NCBI Taxonomy" id="1504265"/>
    <lineage>
        <taxon>Bacteria</taxon>
        <taxon>Bacillati</taxon>
        <taxon>Bacillota</taxon>
        <taxon>Bacilli</taxon>
        <taxon>Bacillales</taxon>
        <taxon>Bacillaceae</taxon>
        <taxon>Metabacillus</taxon>
    </lineage>
</organism>
<keyword evidence="3" id="KW-1185">Reference proteome</keyword>
<sequence>MKTKMKELRVGNGLHKGMKTKTRELKIGNGLHKGCEDQNERKKERKWSS</sequence>
<gene>
    <name evidence="2" type="ORF">J2S19_002344</name>
</gene>
<feature type="region of interest" description="Disordered" evidence="1">
    <location>
        <begin position="28"/>
        <end position="49"/>
    </location>
</feature>
<evidence type="ECO:0000256" key="1">
    <source>
        <dbReference type="SAM" id="MobiDB-lite"/>
    </source>
</evidence>
<accession>A0ABT9ZFP1</accession>